<name>A0A103XT39_CYNCS</name>
<comment type="caution">
    <text evidence="1">The sequence shown here is derived from an EMBL/GenBank/DDBJ whole genome shotgun (WGS) entry which is preliminary data.</text>
</comment>
<dbReference type="AlphaFoldDB" id="A0A103XT39"/>
<evidence type="ECO:0000313" key="2">
    <source>
        <dbReference type="Proteomes" id="UP000243975"/>
    </source>
</evidence>
<accession>A0A103XT39</accession>
<dbReference type="Proteomes" id="UP000243975">
    <property type="component" value="Unassembled WGS sequence"/>
</dbReference>
<protein>
    <submittedName>
        <fullName evidence="1">Uncharacterized protein</fullName>
    </submittedName>
</protein>
<gene>
    <name evidence="1" type="ORF">Ccrd_001564</name>
</gene>
<dbReference type="Gramene" id="KVH96358">
    <property type="protein sequence ID" value="KVH96358"/>
    <property type="gene ID" value="Ccrd_001564"/>
</dbReference>
<evidence type="ECO:0000313" key="1">
    <source>
        <dbReference type="EMBL" id="KVH96358.1"/>
    </source>
</evidence>
<sequence>MITFAIRILISSLSLTRQSQSTLRLIESFVYKYGIGFSSLHRFLEQQVYEEIRSGLMQLQLSTSPPRLLLVGCCFWCDVRLLTLGWKRSKQRSRAAAWRDNEEQPHQLAVLIIHFANEMF</sequence>
<organism evidence="1 2">
    <name type="scientific">Cynara cardunculus var. scolymus</name>
    <name type="common">Globe artichoke</name>
    <name type="synonym">Cynara scolymus</name>
    <dbReference type="NCBI Taxonomy" id="59895"/>
    <lineage>
        <taxon>Eukaryota</taxon>
        <taxon>Viridiplantae</taxon>
        <taxon>Streptophyta</taxon>
        <taxon>Embryophyta</taxon>
        <taxon>Tracheophyta</taxon>
        <taxon>Spermatophyta</taxon>
        <taxon>Magnoliopsida</taxon>
        <taxon>eudicotyledons</taxon>
        <taxon>Gunneridae</taxon>
        <taxon>Pentapetalae</taxon>
        <taxon>asterids</taxon>
        <taxon>campanulids</taxon>
        <taxon>Asterales</taxon>
        <taxon>Asteraceae</taxon>
        <taxon>Carduoideae</taxon>
        <taxon>Cardueae</taxon>
        <taxon>Carduinae</taxon>
        <taxon>Cynara</taxon>
    </lineage>
</organism>
<proteinExistence type="predicted"/>
<keyword evidence="2" id="KW-1185">Reference proteome</keyword>
<reference evidence="1 2" key="1">
    <citation type="journal article" date="2016" name="Sci. Rep.">
        <title>The genome sequence of the outbreeding globe artichoke constructed de novo incorporating a phase-aware low-pass sequencing strategy of F1 progeny.</title>
        <authorList>
            <person name="Scaglione D."/>
            <person name="Reyes-Chin-Wo S."/>
            <person name="Acquadro A."/>
            <person name="Froenicke L."/>
            <person name="Portis E."/>
            <person name="Beitel C."/>
            <person name="Tirone M."/>
            <person name="Mauro R."/>
            <person name="Lo Monaco A."/>
            <person name="Mauromicale G."/>
            <person name="Faccioli P."/>
            <person name="Cattivelli L."/>
            <person name="Rieseberg L."/>
            <person name="Michelmore R."/>
            <person name="Lanteri S."/>
        </authorList>
    </citation>
    <scope>NUCLEOTIDE SEQUENCE [LARGE SCALE GENOMIC DNA]</scope>
    <source>
        <strain evidence="1">2C</strain>
    </source>
</reference>
<dbReference type="EMBL" id="LEKV01004325">
    <property type="protein sequence ID" value="KVH96358.1"/>
    <property type="molecule type" value="Genomic_DNA"/>
</dbReference>